<evidence type="ECO:0000259" key="1">
    <source>
        <dbReference type="Pfam" id="PF00487"/>
    </source>
</evidence>
<reference evidence="2 3" key="1">
    <citation type="submission" date="2011-07" db="EMBL/GenBank/DDBJ databases">
        <authorList>
            <person name="Coyne R."/>
            <person name="Brami D."/>
            <person name="Johnson J."/>
            <person name="Hostetler J."/>
            <person name="Hannick L."/>
            <person name="Clark T."/>
            <person name="Cassidy-Hanley D."/>
            <person name="Inman J."/>
        </authorList>
    </citation>
    <scope>NUCLEOTIDE SEQUENCE [LARGE SCALE GENOMIC DNA]</scope>
    <source>
        <strain evidence="2 3">G5</strain>
    </source>
</reference>
<sequence>MNNYSGLLQILEDYLYVLISIITWTGYRVSHCENHHPEFRKFFDMPHIELSNVYKTKNRIISPFFNFFIGIHWESYHLVHHLFPRMLSWAYEEAHNILMKDSVYENLSFHKKTGFINMIKSILETPYKQLIEQ</sequence>
<dbReference type="GeneID" id="14906587"/>
<keyword evidence="3" id="KW-1185">Reference proteome</keyword>
<protein>
    <recommendedName>
        <fullName evidence="1">Fatty acid desaturase domain-containing protein</fullName>
    </recommendedName>
</protein>
<gene>
    <name evidence="2" type="ORF">IMG5_131020</name>
</gene>
<accession>G0QWC9</accession>
<dbReference type="GO" id="GO:0006629">
    <property type="term" value="P:lipid metabolic process"/>
    <property type="evidence" value="ECO:0007669"/>
    <property type="project" value="InterPro"/>
</dbReference>
<dbReference type="RefSeq" id="XP_004032063.1">
    <property type="nucleotide sequence ID" value="XM_004032015.1"/>
</dbReference>
<dbReference type="InParanoid" id="G0QWC9"/>
<feature type="domain" description="Fatty acid desaturase" evidence="1">
    <location>
        <begin position="14"/>
        <end position="111"/>
    </location>
</feature>
<dbReference type="InterPro" id="IPR005804">
    <property type="entry name" value="FA_desaturase_dom"/>
</dbReference>
<evidence type="ECO:0000313" key="2">
    <source>
        <dbReference type="EMBL" id="EGR30476.1"/>
    </source>
</evidence>
<dbReference type="OrthoDB" id="10036481at2759"/>
<organism evidence="2 3">
    <name type="scientific">Ichthyophthirius multifiliis</name>
    <name type="common">White spot disease agent</name>
    <name type="synonym">Ich</name>
    <dbReference type="NCBI Taxonomy" id="5932"/>
    <lineage>
        <taxon>Eukaryota</taxon>
        <taxon>Sar</taxon>
        <taxon>Alveolata</taxon>
        <taxon>Ciliophora</taxon>
        <taxon>Intramacronucleata</taxon>
        <taxon>Oligohymenophorea</taxon>
        <taxon>Hymenostomatida</taxon>
        <taxon>Ophryoglenina</taxon>
        <taxon>Ichthyophthirius</taxon>
    </lineage>
</organism>
<proteinExistence type="predicted"/>
<dbReference type="Pfam" id="PF00487">
    <property type="entry name" value="FA_desaturase"/>
    <property type="match status" value="1"/>
</dbReference>
<name>G0QWC9_ICHMU</name>
<evidence type="ECO:0000313" key="3">
    <source>
        <dbReference type="Proteomes" id="UP000008983"/>
    </source>
</evidence>
<dbReference type="Proteomes" id="UP000008983">
    <property type="component" value="Unassembled WGS sequence"/>
</dbReference>
<dbReference type="AlphaFoldDB" id="G0QWC9"/>
<dbReference type="EMBL" id="GL983988">
    <property type="protein sequence ID" value="EGR30476.1"/>
    <property type="molecule type" value="Genomic_DNA"/>
</dbReference>